<keyword evidence="5" id="KW-1133">Transmembrane helix</keyword>
<protein>
    <submittedName>
        <fullName evidence="8">Sec-independent protein translocase TatB</fullName>
    </submittedName>
</protein>
<dbReference type="EMBL" id="CP018762">
    <property type="protein sequence ID" value="APZ34102.1"/>
    <property type="molecule type" value="Genomic_DNA"/>
</dbReference>
<organism evidence="8 9">
    <name type="scientific">Microbacterium aurum</name>
    <dbReference type="NCBI Taxonomy" id="36805"/>
    <lineage>
        <taxon>Bacteria</taxon>
        <taxon>Bacillati</taxon>
        <taxon>Actinomycetota</taxon>
        <taxon>Actinomycetes</taxon>
        <taxon>Micrococcales</taxon>
        <taxon>Microbacteriaceae</taxon>
        <taxon>Microbacterium</taxon>
    </lineage>
</organism>
<dbReference type="Pfam" id="PF02416">
    <property type="entry name" value="TatA_B_E"/>
    <property type="match status" value="1"/>
</dbReference>
<keyword evidence="6" id="KW-0811">Translocation</keyword>
<evidence type="ECO:0000313" key="9">
    <source>
        <dbReference type="Proteomes" id="UP000187185"/>
    </source>
</evidence>
<accession>A0A1P8U7M5</accession>
<evidence type="ECO:0000256" key="2">
    <source>
        <dbReference type="ARBA" id="ARBA00022448"/>
    </source>
</evidence>
<name>A0A1P8U7M5_9MICO</name>
<dbReference type="STRING" id="36805.BOH66_07445"/>
<keyword evidence="4" id="KW-0653">Protein transport</keyword>
<proteinExistence type="predicted"/>
<evidence type="ECO:0000256" key="6">
    <source>
        <dbReference type="ARBA" id="ARBA00023010"/>
    </source>
</evidence>
<keyword evidence="7" id="KW-0472">Membrane</keyword>
<keyword evidence="3" id="KW-0812">Transmembrane</keyword>
<comment type="subcellular location">
    <subcellularLocation>
        <location evidence="1">Membrane</location>
        <topology evidence="1">Single-pass membrane protein</topology>
    </subcellularLocation>
</comment>
<dbReference type="KEGG" id="maur:BOH66_07445"/>
<gene>
    <name evidence="8" type="ORF">BOH66_07445</name>
</gene>
<dbReference type="AlphaFoldDB" id="A0A1P8U7M5"/>
<dbReference type="Gene3D" id="1.20.5.3310">
    <property type="match status" value="1"/>
</dbReference>
<sequence>MFFGLDWDKLVLILIVAALLVGPERLPRYAESLARLTVRAREWLSGAKTRVKEELGDDFDDVEWRKLDPRQYDPRRIIRDALLEDAPVPTVQAAAVGTAIAATATTPLAASFDPQRDVPFDNEAT</sequence>
<dbReference type="InterPro" id="IPR003369">
    <property type="entry name" value="TatA/B/E"/>
</dbReference>
<dbReference type="RefSeq" id="WP_076690418.1">
    <property type="nucleotide sequence ID" value="NZ_CP018762.1"/>
</dbReference>
<evidence type="ECO:0000256" key="4">
    <source>
        <dbReference type="ARBA" id="ARBA00022927"/>
    </source>
</evidence>
<evidence type="ECO:0000256" key="5">
    <source>
        <dbReference type="ARBA" id="ARBA00022989"/>
    </source>
</evidence>
<evidence type="ECO:0000256" key="3">
    <source>
        <dbReference type="ARBA" id="ARBA00022692"/>
    </source>
</evidence>
<keyword evidence="9" id="KW-1185">Reference proteome</keyword>
<evidence type="ECO:0000313" key="8">
    <source>
        <dbReference type="EMBL" id="APZ34102.1"/>
    </source>
</evidence>
<evidence type="ECO:0000256" key="1">
    <source>
        <dbReference type="ARBA" id="ARBA00004167"/>
    </source>
</evidence>
<reference evidence="8 9" key="1">
    <citation type="submission" date="2016-12" db="EMBL/GenBank/DDBJ databases">
        <title>Complete genome sequence of Microbacterium aurum KACC 15219.</title>
        <authorList>
            <person name="Jung Y."/>
            <person name="Shin J.-H."/>
            <person name="Lee Y.-J."/>
            <person name="Yi H."/>
            <person name="Bahn Y.-S."/>
            <person name="Kim J.F."/>
            <person name="Lee D.-W."/>
        </authorList>
    </citation>
    <scope>NUCLEOTIDE SEQUENCE [LARGE SCALE GENOMIC DNA]</scope>
    <source>
        <strain evidence="8 9">KACC 15219</strain>
    </source>
</reference>
<dbReference type="Proteomes" id="UP000187185">
    <property type="component" value="Chromosome"/>
</dbReference>
<dbReference type="OrthoDB" id="3267321at2"/>
<keyword evidence="2" id="KW-0813">Transport</keyword>
<evidence type="ECO:0000256" key="7">
    <source>
        <dbReference type="ARBA" id="ARBA00023136"/>
    </source>
</evidence>